<dbReference type="PANTHER" id="PTHR43630">
    <property type="entry name" value="POLY-BETA-1,6-N-ACETYL-D-GLUCOSAMINE SYNTHASE"/>
    <property type="match status" value="1"/>
</dbReference>
<dbReference type="InterPro" id="IPR029044">
    <property type="entry name" value="Nucleotide-diphossugar_trans"/>
</dbReference>
<protein>
    <recommendedName>
        <fullName evidence="1">Glycosyltransferase 2-like domain-containing protein</fullName>
    </recommendedName>
</protein>
<gene>
    <name evidence="2" type="ORF">COV49_01140</name>
</gene>
<evidence type="ECO:0000313" key="3">
    <source>
        <dbReference type="Proteomes" id="UP000230869"/>
    </source>
</evidence>
<dbReference type="Pfam" id="PF00535">
    <property type="entry name" value="Glycos_transf_2"/>
    <property type="match status" value="1"/>
</dbReference>
<comment type="caution">
    <text evidence="2">The sequence shown here is derived from an EMBL/GenBank/DDBJ whole genome shotgun (WGS) entry which is preliminary data.</text>
</comment>
<dbReference type="Gene3D" id="3.90.550.10">
    <property type="entry name" value="Spore Coat Polysaccharide Biosynthesis Protein SpsA, Chain A"/>
    <property type="match status" value="1"/>
</dbReference>
<evidence type="ECO:0000259" key="1">
    <source>
        <dbReference type="Pfam" id="PF00535"/>
    </source>
</evidence>
<name>A0A2M6K9L6_9BACT</name>
<reference evidence="2 3" key="1">
    <citation type="submission" date="2017-09" db="EMBL/GenBank/DDBJ databases">
        <title>Depth-based differentiation of microbial function through sediment-hosted aquifers and enrichment of novel symbionts in the deep terrestrial subsurface.</title>
        <authorList>
            <person name="Probst A.J."/>
            <person name="Ladd B."/>
            <person name="Jarett J.K."/>
            <person name="Geller-Mcgrath D.E."/>
            <person name="Sieber C.M."/>
            <person name="Emerson J.B."/>
            <person name="Anantharaman K."/>
            <person name="Thomas B.C."/>
            <person name="Malmstrom R."/>
            <person name="Stieglmeier M."/>
            <person name="Klingl A."/>
            <person name="Woyke T."/>
            <person name="Ryan C.M."/>
            <person name="Banfield J.F."/>
        </authorList>
    </citation>
    <scope>NUCLEOTIDE SEQUENCE [LARGE SCALE GENOMIC DNA]</scope>
    <source>
        <strain evidence="2">CG11_big_fil_rev_8_21_14_0_20_39_10</strain>
    </source>
</reference>
<sequence>MAHDLISIIVPTRNSVKKISHLLKSLSESTDSNFELIVVDSVDSSDYMDELCSKYSSNFKIHYFKKYKYLPQARNSGAAHAKGSILLNLDSDMSVSKSLLGECRELIHSGFDALIIPEFAIGNSYWSKIKAIEKNMYQGQREIEGIRCVSSELFSNLNGYNEELFFSEDKDFDLRAQKFGAKIGRTQSSLIHYEGRASLKELLSKKIVYAKSAFKYKKIHAESFAWQKNPLNRFVIFWEKRKISNSVHQLISLYILKILEYVFSFIAYNYLQSNYLKTANQLKTTVPHLRKSVGKNLLDL</sequence>
<proteinExistence type="predicted"/>
<dbReference type="InterPro" id="IPR001173">
    <property type="entry name" value="Glyco_trans_2-like"/>
</dbReference>
<feature type="domain" description="Glycosyltransferase 2-like" evidence="1">
    <location>
        <begin position="7"/>
        <end position="129"/>
    </location>
</feature>
<dbReference type="EMBL" id="PCWW01000021">
    <property type="protein sequence ID" value="PIR13734.1"/>
    <property type="molecule type" value="Genomic_DNA"/>
</dbReference>
<evidence type="ECO:0000313" key="2">
    <source>
        <dbReference type="EMBL" id="PIR13734.1"/>
    </source>
</evidence>
<accession>A0A2M6K9L6</accession>
<dbReference type="SUPFAM" id="SSF53448">
    <property type="entry name" value="Nucleotide-diphospho-sugar transferases"/>
    <property type="match status" value="1"/>
</dbReference>
<dbReference type="PANTHER" id="PTHR43630:SF2">
    <property type="entry name" value="GLYCOSYLTRANSFERASE"/>
    <property type="match status" value="1"/>
</dbReference>
<organism evidence="2 3">
    <name type="scientific">Candidatus Falkowbacteria bacterium CG11_big_fil_rev_8_21_14_0_20_39_10</name>
    <dbReference type="NCBI Taxonomy" id="1974570"/>
    <lineage>
        <taxon>Bacteria</taxon>
        <taxon>Candidatus Falkowiibacteriota</taxon>
    </lineage>
</organism>
<dbReference type="AlphaFoldDB" id="A0A2M6K9L6"/>
<dbReference type="Proteomes" id="UP000230869">
    <property type="component" value="Unassembled WGS sequence"/>
</dbReference>